<dbReference type="GO" id="GO:0016747">
    <property type="term" value="F:acyltransferase activity, transferring groups other than amino-acyl groups"/>
    <property type="evidence" value="ECO:0007669"/>
    <property type="project" value="TreeGrafter"/>
</dbReference>
<organism evidence="1 2">
    <name type="scientific">Roseburia hominis</name>
    <dbReference type="NCBI Taxonomy" id="301301"/>
    <lineage>
        <taxon>Bacteria</taxon>
        <taxon>Bacillati</taxon>
        <taxon>Bacillota</taxon>
        <taxon>Clostridia</taxon>
        <taxon>Lachnospirales</taxon>
        <taxon>Lachnospiraceae</taxon>
        <taxon>Roseburia</taxon>
    </lineage>
</organism>
<dbReference type="PANTHER" id="PTHR48098:SF1">
    <property type="entry name" value="DIACYLGLYCEROL ACYLTRANSFERASE_MYCOLYLTRANSFERASE AG85A"/>
    <property type="match status" value="1"/>
</dbReference>
<dbReference type="Proteomes" id="UP000266172">
    <property type="component" value="Unassembled WGS sequence"/>
</dbReference>
<dbReference type="SUPFAM" id="SSF53474">
    <property type="entry name" value="alpha/beta-Hydrolases"/>
    <property type="match status" value="1"/>
</dbReference>
<proteinExistence type="predicted"/>
<evidence type="ECO:0000313" key="1">
    <source>
        <dbReference type="EMBL" id="RGS38404.1"/>
    </source>
</evidence>
<reference evidence="1 2" key="1">
    <citation type="submission" date="2018-08" db="EMBL/GenBank/DDBJ databases">
        <title>A genome reference for cultivated species of the human gut microbiota.</title>
        <authorList>
            <person name="Zou Y."/>
            <person name="Xue W."/>
            <person name="Luo G."/>
        </authorList>
    </citation>
    <scope>NUCLEOTIDE SEQUENCE [LARGE SCALE GENOMIC DNA]</scope>
    <source>
        <strain evidence="1 2">AF22-12AC</strain>
    </source>
</reference>
<gene>
    <name evidence="1" type="ORF">DWX93_12835</name>
</gene>
<comment type="caution">
    <text evidence="1">The sequence shown here is derived from an EMBL/GenBank/DDBJ whole genome shotgun (WGS) entry which is preliminary data.</text>
</comment>
<dbReference type="PANTHER" id="PTHR48098">
    <property type="entry name" value="ENTEROCHELIN ESTERASE-RELATED"/>
    <property type="match status" value="1"/>
</dbReference>
<dbReference type="InterPro" id="IPR029058">
    <property type="entry name" value="AB_hydrolase_fold"/>
</dbReference>
<dbReference type="AlphaFoldDB" id="A0A395V4V2"/>
<accession>A0A395V4V2</accession>
<dbReference type="Gene3D" id="3.40.50.1820">
    <property type="entry name" value="alpha/beta hydrolase"/>
    <property type="match status" value="1"/>
</dbReference>
<dbReference type="Pfam" id="PF00756">
    <property type="entry name" value="Esterase"/>
    <property type="match status" value="1"/>
</dbReference>
<dbReference type="RefSeq" id="WP_118097896.1">
    <property type="nucleotide sequence ID" value="NZ_QRVL01000012.1"/>
</dbReference>
<sequence length="259" mass="29493">MAFFECNYYSGILARNIDFFVAIPEESPEKTIRNPEGKFRTLFVLHGGLEDCRAWIYKSSVTRYAEHYGLAVVAVSYENSYLTDLRVGQQYWTWMTQDMIPYVRSVFPLSEKREDNFVAGASMGGYCATKLALRKAEMFAGLAIFSGAVDSGDELKGTPDPMNFRNPFFLDAFGSTEQYKGSENDVVALMRQFSEHPERLPKIYHCCGTEDFLYRDNVLYRDLAQSIGADVTWEELPGGHTWEIWDACIPHALEVLTSK</sequence>
<name>A0A395V4V2_9FIRM</name>
<dbReference type="InterPro" id="IPR050583">
    <property type="entry name" value="Mycobacterial_A85_antigen"/>
</dbReference>
<dbReference type="EMBL" id="QRVL01000012">
    <property type="protein sequence ID" value="RGS38404.1"/>
    <property type="molecule type" value="Genomic_DNA"/>
</dbReference>
<evidence type="ECO:0000313" key="2">
    <source>
        <dbReference type="Proteomes" id="UP000266172"/>
    </source>
</evidence>
<dbReference type="InterPro" id="IPR000801">
    <property type="entry name" value="Esterase-like"/>
</dbReference>
<protein>
    <submittedName>
        <fullName evidence="1">Esterase family protein</fullName>
    </submittedName>
</protein>